<organism evidence="2 3">
    <name type="scientific">Heracleum sosnowskyi</name>
    <dbReference type="NCBI Taxonomy" id="360622"/>
    <lineage>
        <taxon>Eukaryota</taxon>
        <taxon>Viridiplantae</taxon>
        <taxon>Streptophyta</taxon>
        <taxon>Embryophyta</taxon>
        <taxon>Tracheophyta</taxon>
        <taxon>Spermatophyta</taxon>
        <taxon>Magnoliopsida</taxon>
        <taxon>eudicotyledons</taxon>
        <taxon>Gunneridae</taxon>
        <taxon>Pentapetalae</taxon>
        <taxon>asterids</taxon>
        <taxon>campanulids</taxon>
        <taxon>Apiales</taxon>
        <taxon>Apiaceae</taxon>
        <taxon>Apioideae</taxon>
        <taxon>apioid superclade</taxon>
        <taxon>Tordylieae</taxon>
        <taxon>Tordyliinae</taxon>
        <taxon>Heracleum</taxon>
    </lineage>
</organism>
<feature type="transmembrane region" description="Helical" evidence="1">
    <location>
        <begin position="105"/>
        <end position="125"/>
    </location>
</feature>
<dbReference type="Proteomes" id="UP001237642">
    <property type="component" value="Unassembled WGS sequence"/>
</dbReference>
<evidence type="ECO:0000313" key="3">
    <source>
        <dbReference type="Proteomes" id="UP001237642"/>
    </source>
</evidence>
<keyword evidence="1" id="KW-0472">Membrane</keyword>
<dbReference type="EMBL" id="JAUIZM010000004">
    <property type="protein sequence ID" value="KAK1391058.1"/>
    <property type="molecule type" value="Genomic_DNA"/>
</dbReference>
<keyword evidence="1" id="KW-1133">Transmembrane helix</keyword>
<accession>A0AAD8ITT3</accession>
<name>A0AAD8ITT3_9APIA</name>
<protein>
    <submittedName>
        <fullName evidence="2">Uncharacterized protein</fullName>
    </submittedName>
</protein>
<feature type="transmembrane region" description="Helical" evidence="1">
    <location>
        <begin position="7"/>
        <end position="26"/>
    </location>
</feature>
<evidence type="ECO:0000313" key="2">
    <source>
        <dbReference type="EMBL" id="KAK1391058.1"/>
    </source>
</evidence>
<gene>
    <name evidence="2" type="ORF">POM88_019236</name>
</gene>
<comment type="caution">
    <text evidence="2">The sequence shown here is derived from an EMBL/GenBank/DDBJ whole genome shotgun (WGS) entry which is preliminary data.</text>
</comment>
<keyword evidence="1" id="KW-0812">Transmembrane</keyword>
<feature type="transmembrane region" description="Helical" evidence="1">
    <location>
        <begin position="46"/>
        <end position="64"/>
    </location>
</feature>
<evidence type="ECO:0000256" key="1">
    <source>
        <dbReference type="SAM" id="Phobius"/>
    </source>
</evidence>
<keyword evidence="3" id="KW-1185">Reference proteome</keyword>
<feature type="transmembrane region" description="Helical" evidence="1">
    <location>
        <begin position="76"/>
        <end position="99"/>
    </location>
</feature>
<dbReference type="AlphaFoldDB" id="A0AAD8ITT3"/>
<proteinExistence type="predicted"/>
<reference evidence="2" key="2">
    <citation type="submission" date="2023-05" db="EMBL/GenBank/DDBJ databases">
        <authorList>
            <person name="Schelkunov M.I."/>
        </authorList>
    </citation>
    <scope>NUCLEOTIDE SEQUENCE</scope>
    <source>
        <strain evidence="2">Hsosn_3</strain>
        <tissue evidence="2">Leaf</tissue>
    </source>
</reference>
<sequence length="172" mass="19943">MLIDLRFVVPVLNSILMYLIIKYSPFTEGQAKQELVWDYFVDHQNGWLHIILPFLSIVFVIFVKPTISVTVFTEPVMLKFGDFSSSVPLILLMTASFLFPPRVLLCAYLITCTCIWISPLPSRVFKNIISWLQRSPAFLITAQQPIQLHHFEGRHEEEEDEDIEINFFLGHA</sequence>
<reference evidence="2" key="1">
    <citation type="submission" date="2023-02" db="EMBL/GenBank/DDBJ databases">
        <title>Genome of toxic invasive species Heracleum sosnowskyi carries increased number of genes despite the absence of recent whole-genome duplications.</title>
        <authorList>
            <person name="Schelkunov M."/>
            <person name="Shtratnikova V."/>
            <person name="Makarenko M."/>
            <person name="Klepikova A."/>
            <person name="Omelchenko D."/>
            <person name="Novikova G."/>
            <person name="Obukhova E."/>
            <person name="Bogdanov V."/>
            <person name="Penin A."/>
            <person name="Logacheva M."/>
        </authorList>
    </citation>
    <scope>NUCLEOTIDE SEQUENCE</scope>
    <source>
        <strain evidence="2">Hsosn_3</strain>
        <tissue evidence="2">Leaf</tissue>
    </source>
</reference>